<evidence type="ECO:0000256" key="1">
    <source>
        <dbReference type="SAM" id="MobiDB-lite"/>
    </source>
</evidence>
<evidence type="ECO:0000313" key="3">
    <source>
        <dbReference type="EMBL" id="KAF2738742.1"/>
    </source>
</evidence>
<feature type="domain" description="Calcineurin-like phosphoesterase" evidence="2">
    <location>
        <begin position="13"/>
        <end position="208"/>
    </location>
</feature>
<accession>A0A9P4R8M7</accession>
<dbReference type="InterPro" id="IPR029052">
    <property type="entry name" value="Metallo-depent_PP-like"/>
</dbReference>
<dbReference type="SUPFAM" id="SSF56300">
    <property type="entry name" value="Metallo-dependent phosphatases"/>
    <property type="match status" value="1"/>
</dbReference>
<dbReference type="PANTHER" id="PTHR12905:SF16">
    <property type="entry name" value="SER_THR PROTEIN PHOSPHATASE FAMILY PROTEIN (AFU_ORTHOLOGUE AFUA_1G06000)"/>
    <property type="match status" value="1"/>
</dbReference>
<gene>
    <name evidence="3" type="ORF">EJ04DRAFT_560416</name>
</gene>
<dbReference type="EMBL" id="ML996107">
    <property type="protein sequence ID" value="KAF2738742.1"/>
    <property type="molecule type" value="Genomic_DNA"/>
</dbReference>
<evidence type="ECO:0000259" key="2">
    <source>
        <dbReference type="Pfam" id="PF00149"/>
    </source>
</evidence>
<dbReference type="InterPro" id="IPR051693">
    <property type="entry name" value="UPF0046_metallophosphoest"/>
</dbReference>
<feature type="region of interest" description="Disordered" evidence="1">
    <location>
        <begin position="245"/>
        <end position="264"/>
    </location>
</feature>
<comment type="caution">
    <text evidence="3">The sequence shown here is derived from an EMBL/GenBank/DDBJ whole genome shotgun (WGS) entry which is preliminary data.</text>
</comment>
<dbReference type="PANTHER" id="PTHR12905">
    <property type="entry name" value="METALLOPHOSPHOESTERASE"/>
    <property type="match status" value="1"/>
</dbReference>
<protein>
    <submittedName>
        <fullName evidence="3">Metallo-dependent phosphatase</fullName>
    </submittedName>
</protein>
<sequence length="382" mass="41266">MESTATPQTRKTRIVCISDTHNQTPKLPKGDVLIHAGDLTNQGSFSELKKTVEWIEKAEFEAKIVVAGNHDITLDGPFYEANGTCWRWPRPQDPEACRALLLNSPSITYLEHEAASIYLNSPGGPRTCFNVFGSPYTPNKRQWAFKYGEDAASTLWDAIPHDTDIVVTHTPPKNHCDGALNDRCGCEGLLRALHCVRPLLSVCGHIHEARGAERLWWDLAPANQARLVEGVDMWKDPGVGNKQSLVDLSRKGGRPLSNGSALPRQTNMFSLAPMLEGRSGGQAVSLNSTSGLEGVSNSEARARAKAMSGGAIECRRGPSSSDIGSTLGPGDVGGTERASRKETCVINAAFKGPRTGGGPQPFNKVIVVDVDLPVWTVEQHAQ</sequence>
<dbReference type="Gene3D" id="3.60.21.10">
    <property type="match status" value="1"/>
</dbReference>
<name>A0A9P4R8M7_9PLEO</name>
<dbReference type="OrthoDB" id="630188at2759"/>
<organism evidence="3 4">
    <name type="scientific">Polyplosphaeria fusca</name>
    <dbReference type="NCBI Taxonomy" id="682080"/>
    <lineage>
        <taxon>Eukaryota</taxon>
        <taxon>Fungi</taxon>
        <taxon>Dikarya</taxon>
        <taxon>Ascomycota</taxon>
        <taxon>Pezizomycotina</taxon>
        <taxon>Dothideomycetes</taxon>
        <taxon>Pleosporomycetidae</taxon>
        <taxon>Pleosporales</taxon>
        <taxon>Tetraplosphaeriaceae</taxon>
        <taxon>Polyplosphaeria</taxon>
    </lineage>
</organism>
<dbReference type="InterPro" id="IPR004843">
    <property type="entry name" value="Calcineurin-like_PHP"/>
</dbReference>
<dbReference type="CDD" id="cd07379">
    <property type="entry name" value="MPP_239FB"/>
    <property type="match status" value="1"/>
</dbReference>
<dbReference type="AlphaFoldDB" id="A0A9P4R8M7"/>
<evidence type="ECO:0000313" key="4">
    <source>
        <dbReference type="Proteomes" id="UP000799444"/>
    </source>
</evidence>
<dbReference type="Pfam" id="PF00149">
    <property type="entry name" value="Metallophos"/>
    <property type="match status" value="1"/>
</dbReference>
<keyword evidence="4" id="KW-1185">Reference proteome</keyword>
<reference evidence="3" key="1">
    <citation type="journal article" date="2020" name="Stud. Mycol.">
        <title>101 Dothideomycetes genomes: a test case for predicting lifestyles and emergence of pathogens.</title>
        <authorList>
            <person name="Haridas S."/>
            <person name="Albert R."/>
            <person name="Binder M."/>
            <person name="Bloem J."/>
            <person name="Labutti K."/>
            <person name="Salamov A."/>
            <person name="Andreopoulos B."/>
            <person name="Baker S."/>
            <person name="Barry K."/>
            <person name="Bills G."/>
            <person name="Bluhm B."/>
            <person name="Cannon C."/>
            <person name="Castanera R."/>
            <person name="Culley D."/>
            <person name="Daum C."/>
            <person name="Ezra D."/>
            <person name="Gonzalez J."/>
            <person name="Henrissat B."/>
            <person name="Kuo A."/>
            <person name="Liang C."/>
            <person name="Lipzen A."/>
            <person name="Lutzoni F."/>
            <person name="Magnuson J."/>
            <person name="Mondo S."/>
            <person name="Nolan M."/>
            <person name="Ohm R."/>
            <person name="Pangilinan J."/>
            <person name="Park H.-J."/>
            <person name="Ramirez L."/>
            <person name="Alfaro M."/>
            <person name="Sun H."/>
            <person name="Tritt A."/>
            <person name="Yoshinaga Y."/>
            <person name="Zwiers L.-H."/>
            <person name="Turgeon B."/>
            <person name="Goodwin S."/>
            <person name="Spatafora J."/>
            <person name="Crous P."/>
            <person name="Grigoriev I."/>
        </authorList>
    </citation>
    <scope>NUCLEOTIDE SEQUENCE</scope>
    <source>
        <strain evidence="3">CBS 125425</strain>
    </source>
</reference>
<dbReference type="Proteomes" id="UP000799444">
    <property type="component" value="Unassembled WGS sequence"/>
</dbReference>
<proteinExistence type="predicted"/>
<feature type="region of interest" description="Disordered" evidence="1">
    <location>
        <begin position="308"/>
        <end position="339"/>
    </location>
</feature>
<dbReference type="GO" id="GO:0016787">
    <property type="term" value="F:hydrolase activity"/>
    <property type="evidence" value="ECO:0007669"/>
    <property type="project" value="InterPro"/>
</dbReference>